<dbReference type="Pfam" id="PF02156">
    <property type="entry name" value="Glyco_hydro_26"/>
    <property type="match status" value="1"/>
</dbReference>
<evidence type="ECO:0000259" key="6">
    <source>
        <dbReference type="PROSITE" id="PS51764"/>
    </source>
</evidence>
<feature type="region of interest" description="Disordered" evidence="5">
    <location>
        <begin position="1"/>
        <end position="31"/>
    </location>
</feature>
<dbReference type="Proteomes" id="UP000631553">
    <property type="component" value="Unassembled WGS sequence"/>
</dbReference>
<evidence type="ECO:0000256" key="4">
    <source>
        <dbReference type="PROSITE-ProRule" id="PRU01100"/>
    </source>
</evidence>
<evidence type="ECO:0000256" key="2">
    <source>
        <dbReference type="ARBA" id="ARBA00022801"/>
    </source>
</evidence>
<dbReference type="PRINTS" id="PR00739">
    <property type="entry name" value="GLHYDRLASE26"/>
</dbReference>
<protein>
    <submittedName>
        <fullName evidence="7">Mannan endo-1,4-beta-mannosidase</fullName>
        <ecNumber evidence="7">3.2.1.78</ecNumber>
    </submittedName>
</protein>
<dbReference type="RefSeq" id="WP_179801687.1">
    <property type="nucleotide sequence ID" value="NZ_JACCCQ010000001.1"/>
</dbReference>
<evidence type="ECO:0000256" key="5">
    <source>
        <dbReference type="SAM" id="MobiDB-lite"/>
    </source>
</evidence>
<dbReference type="Gene3D" id="3.20.20.80">
    <property type="entry name" value="Glycosidases"/>
    <property type="match status" value="1"/>
</dbReference>
<keyword evidence="2 4" id="KW-0378">Hydrolase</keyword>
<feature type="domain" description="GH26" evidence="6">
    <location>
        <begin position="1"/>
        <end position="290"/>
    </location>
</feature>
<dbReference type="SUPFAM" id="SSF51445">
    <property type="entry name" value="(Trans)glycosidases"/>
    <property type="match status" value="1"/>
</dbReference>
<keyword evidence="3 4" id="KW-0326">Glycosidase</keyword>
<name>A0ABX2RGF8_9ACTN</name>
<dbReference type="InterPro" id="IPR022790">
    <property type="entry name" value="GH26_dom"/>
</dbReference>
<dbReference type="InterPro" id="IPR000805">
    <property type="entry name" value="Glyco_hydro_26"/>
</dbReference>
<accession>A0ABX2RGF8</accession>
<organism evidence="7 8">
    <name type="scientific">Micromonospora purpureochromogenes</name>
    <dbReference type="NCBI Taxonomy" id="47872"/>
    <lineage>
        <taxon>Bacteria</taxon>
        <taxon>Bacillati</taxon>
        <taxon>Actinomycetota</taxon>
        <taxon>Actinomycetes</taxon>
        <taxon>Micromonosporales</taxon>
        <taxon>Micromonosporaceae</taxon>
        <taxon>Micromonospora</taxon>
    </lineage>
</organism>
<dbReference type="PANTHER" id="PTHR40079:SF4">
    <property type="entry name" value="GH26 DOMAIN-CONTAINING PROTEIN-RELATED"/>
    <property type="match status" value="1"/>
</dbReference>
<dbReference type="EC" id="3.2.1.78" evidence="7"/>
<gene>
    <name evidence="7" type="ORF">HDA35_000874</name>
</gene>
<comment type="caution">
    <text evidence="7">The sequence shown here is derived from an EMBL/GenBank/DDBJ whole genome shotgun (WGS) entry which is preliminary data.</text>
</comment>
<feature type="active site" description="Proton donor" evidence="4">
    <location>
        <position position="147"/>
    </location>
</feature>
<evidence type="ECO:0000313" key="7">
    <source>
        <dbReference type="EMBL" id="NYF55043.1"/>
    </source>
</evidence>
<dbReference type="GO" id="GO:0016985">
    <property type="term" value="F:mannan endo-1,4-beta-mannosidase activity"/>
    <property type="evidence" value="ECO:0007669"/>
    <property type="project" value="UniProtKB-EC"/>
</dbReference>
<dbReference type="EMBL" id="JACCCQ010000001">
    <property type="protein sequence ID" value="NYF55043.1"/>
    <property type="molecule type" value="Genomic_DNA"/>
</dbReference>
<evidence type="ECO:0000256" key="3">
    <source>
        <dbReference type="ARBA" id="ARBA00023295"/>
    </source>
</evidence>
<evidence type="ECO:0000256" key="1">
    <source>
        <dbReference type="ARBA" id="ARBA00007754"/>
    </source>
</evidence>
<proteinExistence type="inferred from homology"/>
<comment type="similarity">
    <text evidence="1 4">Belongs to the glycosyl hydrolase 26 family.</text>
</comment>
<sequence length="300" mass="34099">MLAYLSGPARGSTISGQHNREPASEPTKWTEKVHDITGKYPGLWGADLSFHSRADRPLQIAEAKRQWSAGSLVTLMWHMCPPTRPERCGWDTADGVWAELDDAQWHELITEGTSLNRAWQSELDAVVPLLRELQAAGVEVLWRPLHEMNDSWAWWGGRPGPDGSRRLYQLMHDHLVRRQGLTNLVWVWNVADKQLDQIDSYYPGADYVDVASVDIWQKDYPSRSDYHAMLTVAAGKPIALGEVKKVPSPAVLQQQPDWAWFMVWAEDLVTSNSEDAVKATYYDRHVLNREHVRGELRPGS</sequence>
<dbReference type="InterPro" id="IPR017853">
    <property type="entry name" value="GH"/>
</dbReference>
<evidence type="ECO:0000313" key="8">
    <source>
        <dbReference type="Proteomes" id="UP000631553"/>
    </source>
</evidence>
<dbReference type="PANTHER" id="PTHR40079">
    <property type="entry name" value="MANNAN ENDO-1,4-BETA-MANNOSIDASE E-RELATED"/>
    <property type="match status" value="1"/>
</dbReference>
<reference evidence="7 8" key="1">
    <citation type="submission" date="2020-07" db="EMBL/GenBank/DDBJ databases">
        <title>Sequencing the genomes of 1000 actinobacteria strains.</title>
        <authorList>
            <person name="Klenk H.-P."/>
        </authorList>
    </citation>
    <scope>NUCLEOTIDE SEQUENCE [LARGE SCALE GENOMIC DNA]</scope>
    <source>
        <strain evidence="7 8">DSM 43814</strain>
    </source>
</reference>
<feature type="active site" description="Nucleophile" evidence="4">
    <location>
        <position position="242"/>
    </location>
</feature>
<feature type="compositionally biased region" description="Basic and acidic residues" evidence="5">
    <location>
        <begin position="18"/>
        <end position="31"/>
    </location>
</feature>
<dbReference type="PROSITE" id="PS51764">
    <property type="entry name" value="GH26"/>
    <property type="match status" value="1"/>
</dbReference>
<keyword evidence="8" id="KW-1185">Reference proteome</keyword>